<gene>
    <name evidence="10" type="ORF">HMPREF0493_0672</name>
</gene>
<comment type="caution">
    <text evidence="10">The sequence shown here is derived from an EMBL/GenBank/DDBJ whole genome shotgun (WGS) entry which is preliminary data.</text>
</comment>
<evidence type="ECO:0000313" key="10">
    <source>
        <dbReference type="EMBL" id="EFG55710.1"/>
    </source>
</evidence>
<dbReference type="GO" id="GO:0006865">
    <property type="term" value="P:amino acid transport"/>
    <property type="evidence" value="ECO:0007669"/>
    <property type="project" value="UniProtKB-KW"/>
</dbReference>
<keyword evidence="8 9" id="KW-0472">Membrane</keyword>
<keyword evidence="7 9" id="KW-1133">Transmembrane helix</keyword>
<organism evidence="10 11">
    <name type="scientific">Lactobacillus amylolyticus DSM 11664</name>
    <dbReference type="NCBI Taxonomy" id="585524"/>
    <lineage>
        <taxon>Bacteria</taxon>
        <taxon>Bacillati</taxon>
        <taxon>Bacillota</taxon>
        <taxon>Bacilli</taxon>
        <taxon>Lactobacillales</taxon>
        <taxon>Lactobacillaceae</taxon>
        <taxon>Lactobacillus</taxon>
    </lineage>
</organism>
<reference evidence="10 11" key="1">
    <citation type="submission" date="2010-04" db="EMBL/GenBank/DDBJ databases">
        <authorList>
            <person name="Muzny D."/>
            <person name="Qin X."/>
            <person name="Deng J."/>
            <person name="Jiang H."/>
            <person name="Liu Y."/>
            <person name="Qu J."/>
            <person name="Song X.-Z."/>
            <person name="Zhang L."/>
            <person name="Thornton R."/>
            <person name="Coyle M."/>
            <person name="Francisco L."/>
            <person name="Jackson L."/>
            <person name="Javaid M."/>
            <person name="Korchina V."/>
            <person name="Kovar C."/>
            <person name="Mata R."/>
            <person name="Mathew T."/>
            <person name="Ngo R."/>
            <person name="Nguyen L."/>
            <person name="Nguyen N."/>
            <person name="Okwuonu G."/>
            <person name="Ongeri F."/>
            <person name="Pham C."/>
            <person name="Simmons D."/>
            <person name="Wilczek-Boney K."/>
            <person name="Hale W."/>
            <person name="Jakkamsetti A."/>
            <person name="Pham P."/>
            <person name="Ruth R."/>
            <person name="San Lucas F."/>
            <person name="Warren J."/>
            <person name="Zhang J."/>
            <person name="Zhao Z."/>
            <person name="Zhou C."/>
            <person name="Zhu D."/>
            <person name="Lee S."/>
            <person name="Bess C."/>
            <person name="Blankenburg K."/>
            <person name="Forbes L."/>
            <person name="Fu Q."/>
            <person name="Gubbala S."/>
            <person name="Hirani K."/>
            <person name="Jayaseelan J.C."/>
            <person name="Lara F."/>
            <person name="Munidasa M."/>
            <person name="Palculict T."/>
            <person name="Patil S."/>
            <person name="Pu L.-L."/>
            <person name="Saada N."/>
            <person name="Tang L."/>
            <person name="Weissenberger G."/>
            <person name="Zhu Y."/>
            <person name="Hemphill L."/>
            <person name="Shang Y."/>
            <person name="Youmans B."/>
            <person name="Ayvaz T."/>
            <person name="Ross M."/>
            <person name="Santibanez J."/>
            <person name="Aqrawi P."/>
            <person name="Gross S."/>
            <person name="Joshi V."/>
            <person name="Fowler G."/>
            <person name="Nazareth L."/>
            <person name="Reid J."/>
            <person name="Worley K."/>
            <person name="Petrosino J."/>
            <person name="Highlander S."/>
            <person name="Gibbs R."/>
        </authorList>
    </citation>
    <scope>NUCLEOTIDE SEQUENCE [LARGE SCALE GENOMIC DNA]</scope>
    <source>
        <strain evidence="10 11">DSM 11664</strain>
    </source>
</reference>
<evidence type="ECO:0000256" key="9">
    <source>
        <dbReference type="RuleBase" id="RU362122"/>
    </source>
</evidence>
<proteinExistence type="inferred from homology"/>
<evidence type="ECO:0000256" key="2">
    <source>
        <dbReference type="ARBA" id="ARBA00008540"/>
    </source>
</evidence>
<keyword evidence="3 9" id="KW-0813">Transport</keyword>
<comment type="caution">
    <text evidence="9">Lacks conserved residue(s) required for the propagation of feature annotation.</text>
</comment>
<evidence type="ECO:0000256" key="7">
    <source>
        <dbReference type="ARBA" id="ARBA00022989"/>
    </source>
</evidence>
<dbReference type="EMBL" id="ADNY01000025">
    <property type="protein sequence ID" value="EFG55710.1"/>
    <property type="molecule type" value="Genomic_DNA"/>
</dbReference>
<comment type="similarity">
    <text evidence="2 9">Belongs to the branched chain amino acid transporter family.</text>
</comment>
<evidence type="ECO:0000256" key="5">
    <source>
        <dbReference type="ARBA" id="ARBA00022692"/>
    </source>
</evidence>
<keyword evidence="5 9" id="KW-0812">Transmembrane</keyword>
<feature type="transmembrane region" description="Helical" evidence="9">
    <location>
        <begin position="15"/>
        <end position="34"/>
    </location>
</feature>
<dbReference type="Pfam" id="PF05525">
    <property type="entry name" value="Branch_AA_trans"/>
    <property type="match status" value="1"/>
</dbReference>
<comment type="subcellular location">
    <subcellularLocation>
        <location evidence="1 9">Cell membrane</location>
        <topology evidence="1 9">Multi-pass membrane protein</topology>
    </subcellularLocation>
</comment>
<evidence type="ECO:0000256" key="8">
    <source>
        <dbReference type="ARBA" id="ARBA00023136"/>
    </source>
</evidence>
<protein>
    <recommendedName>
        <fullName evidence="9">Branched-chain amino acid transport system carrier protein</fullName>
    </recommendedName>
</protein>
<dbReference type="GO" id="GO:0015658">
    <property type="term" value="F:branched-chain amino acid transmembrane transporter activity"/>
    <property type="evidence" value="ECO:0007669"/>
    <property type="project" value="UniProtKB-UniRule"/>
</dbReference>
<evidence type="ECO:0000256" key="1">
    <source>
        <dbReference type="ARBA" id="ARBA00004651"/>
    </source>
</evidence>
<keyword evidence="6 9" id="KW-0029">Amino-acid transport</keyword>
<dbReference type="GO" id="GO:0005886">
    <property type="term" value="C:plasma membrane"/>
    <property type="evidence" value="ECO:0007669"/>
    <property type="project" value="UniProtKB-SubCell"/>
</dbReference>
<keyword evidence="11" id="KW-1185">Reference proteome</keyword>
<keyword evidence="4" id="KW-1003">Cell membrane</keyword>
<dbReference type="AlphaFoldDB" id="D4YT11"/>
<sequence>MEDLKTLERELKKDYFVISSMIFALFFGAENLIFPLHLG</sequence>
<accession>D4YT11</accession>
<dbReference type="Proteomes" id="UP000004069">
    <property type="component" value="Unassembled WGS sequence"/>
</dbReference>
<evidence type="ECO:0000256" key="3">
    <source>
        <dbReference type="ARBA" id="ARBA00022448"/>
    </source>
</evidence>
<evidence type="ECO:0000313" key="11">
    <source>
        <dbReference type="Proteomes" id="UP000004069"/>
    </source>
</evidence>
<dbReference type="InterPro" id="IPR004685">
    <property type="entry name" value="Brnchd-chn_aa_trnsp_Livcs"/>
</dbReference>
<comment type="function">
    <text evidence="9">Component of the transport system for branched-chain amino acids.</text>
</comment>
<name>D4YT11_9LACO</name>
<evidence type="ECO:0000256" key="6">
    <source>
        <dbReference type="ARBA" id="ARBA00022970"/>
    </source>
</evidence>
<evidence type="ECO:0000256" key="4">
    <source>
        <dbReference type="ARBA" id="ARBA00022475"/>
    </source>
</evidence>